<keyword evidence="1" id="KW-1133">Transmembrane helix</keyword>
<proteinExistence type="predicted"/>
<keyword evidence="3" id="KW-1185">Reference proteome</keyword>
<keyword evidence="1" id="KW-0812">Transmembrane</keyword>
<accession>A0A8J8NSB8</accession>
<evidence type="ECO:0000313" key="2">
    <source>
        <dbReference type="EMBL" id="TNV79419.1"/>
    </source>
</evidence>
<feature type="transmembrane region" description="Helical" evidence="1">
    <location>
        <begin position="48"/>
        <end position="70"/>
    </location>
</feature>
<reference evidence="2" key="1">
    <citation type="submission" date="2019-06" db="EMBL/GenBank/DDBJ databases">
        <authorList>
            <person name="Zheng W."/>
        </authorList>
    </citation>
    <scope>NUCLEOTIDE SEQUENCE</scope>
    <source>
        <strain evidence="2">QDHG01</strain>
    </source>
</reference>
<dbReference type="AlphaFoldDB" id="A0A8J8NSB8"/>
<organism evidence="2 3">
    <name type="scientific">Halteria grandinella</name>
    <dbReference type="NCBI Taxonomy" id="5974"/>
    <lineage>
        <taxon>Eukaryota</taxon>
        <taxon>Sar</taxon>
        <taxon>Alveolata</taxon>
        <taxon>Ciliophora</taxon>
        <taxon>Intramacronucleata</taxon>
        <taxon>Spirotrichea</taxon>
        <taxon>Stichotrichia</taxon>
        <taxon>Sporadotrichida</taxon>
        <taxon>Halteriidae</taxon>
        <taxon>Halteria</taxon>
    </lineage>
</organism>
<dbReference type="Proteomes" id="UP000785679">
    <property type="component" value="Unassembled WGS sequence"/>
</dbReference>
<name>A0A8J8NSB8_HALGN</name>
<gene>
    <name evidence="2" type="ORF">FGO68_gene3072</name>
</gene>
<sequence length="513" mass="60176">MHQVIKRIWQIYILIKEMGRFGSLLEWISIGKYAPKLYFNRKQAQSSILGGIATILFGVAGIVILIIILVDFFSNTNYNVKDESFTVSTPSLYNGIDNECEDGKPCEILTYQQLFTEFQSISVMIARGTKYQDSIQCKDISARLLFNYNVSSDGTTARWKEIGPPIISLEYTADICQIQFGMFNISLYNEFNQTDNAIRYYNSIGSPNIKVQINGTKPDMFAIRIYQLSVEIFSSGRNLYNKVSHNIMGNLVHFTFKYCTYREYTNFIDKFFQRTPTFEYTYFELDQMEDFIDDMTDPDVLDIQFIVQKYGIHQKRYPDTFLMALGKLGGLIVFLRCSLLIEWYHEKLFFRRQKQKLHNERANSKKRDDFVLIQDQTEESIDNNDQVRSSLIDNSSIESEVLFQQVEERFSFERIEYSMKLADSLAVDLRKAKCNYESELIKCHAIIAQQKQEIEKLNSEVQAFPQIMEDKLREQKKAINKANKEEYQKIFAEIDKLREETRMSRFTEVFVEQ</sequence>
<comment type="caution">
    <text evidence="2">The sequence shown here is derived from an EMBL/GenBank/DDBJ whole genome shotgun (WGS) entry which is preliminary data.</text>
</comment>
<dbReference type="EMBL" id="RRYP01008934">
    <property type="protein sequence ID" value="TNV79419.1"/>
    <property type="molecule type" value="Genomic_DNA"/>
</dbReference>
<evidence type="ECO:0000313" key="3">
    <source>
        <dbReference type="Proteomes" id="UP000785679"/>
    </source>
</evidence>
<evidence type="ECO:0000256" key="1">
    <source>
        <dbReference type="SAM" id="Phobius"/>
    </source>
</evidence>
<keyword evidence="1" id="KW-0472">Membrane</keyword>
<protein>
    <submittedName>
        <fullName evidence="2">Uncharacterized protein</fullName>
    </submittedName>
</protein>